<keyword evidence="8" id="KW-1185">Reference proteome</keyword>
<reference evidence="7 8" key="1">
    <citation type="journal article" date="2014" name="Genome Announc.">
        <title>Genome Sequence and Methylome of Soil Bacterium Gemmatirosa kalamazoonensis KBS708T, a Member of the Rarely Cultivated Gemmatimonadetes Phylum.</title>
        <authorList>
            <person name="Debruyn J.M."/>
            <person name="Radosevich M."/>
            <person name="Wommack K.E."/>
            <person name="Polson S.W."/>
            <person name="Hauser L.J."/>
            <person name="Fawaz M.N."/>
            <person name="Korlach J."/>
            <person name="Tsai Y.C."/>
        </authorList>
    </citation>
    <scope>NUCLEOTIDE SEQUENCE [LARGE SCALE GENOMIC DNA]</scope>
    <source>
        <strain evidence="7 8">KBS708</strain>
    </source>
</reference>
<evidence type="ECO:0000256" key="1">
    <source>
        <dbReference type="ARBA" id="ARBA00001931"/>
    </source>
</evidence>
<comment type="cofactor">
    <cofactor evidence="1">
        <name>pyrroloquinoline quinone</name>
        <dbReference type="ChEBI" id="CHEBI:58442"/>
    </cofactor>
</comment>
<evidence type="ECO:0000259" key="6">
    <source>
        <dbReference type="Pfam" id="PF01011"/>
    </source>
</evidence>
<dbReference type="InterPro" id="IPR002372">
    <property type="entry name" value="PQQ_rpt_dom"/>
</dbReference>
<dbReference type="STRING" id="861299.J421_1793"/>
<dbReference type="GO" id="GO:0016020">
    <property type="term" value="C:membrane"/>
    <property type="evidence" value="ECO:0007669"/>
    <property type="project" value="InterPro"/>
</dbReference>
<dbReference type="NCBIfam" id="TIGR03075">
    <property type="entry name" value="PQQ_enz_alc_DH"/>
    <property type="match status" value="1"/>
</dbReference>
<dbReference type="GO" id="GO:0016614">
    <property type="term" value="F:oxidoreductase activity, acting on CH-OH group of donors"/>
    <property type="evidence" value="ECO:0007669"/>
    <property type="project" value="InterPro"/>
</dbReference>
<dbReference type="Pfam" id="PF01011">
    <property type="entry name" value="PQQ"/>
    <property type="match status" value="2"/>
</dbReference>
<comment type="similarity">
    <text evidence="2">Belongs to the bacterial PQQ dehydrogenase family.</text>
</comment>
<keyword evidence="3" id="KW-0479">Metal-binding</keyword>
<dbReference type="PATRIC" id="fig|861299.3.peg.1823"/>
<dbReference type="InParanoid" id="W0RG77"/>
<evidence type="ECO:0000256" key="5">
    <source>
        <dbReference type="SAM" id="MobiDB-lite"/>
    </source>
</evidence>
<dbReference type="InterPro" id="IPR017512">
    <property type="entry name" value="PQQ_MeOH/EtOH_DH"/>
</dbReference>
<dbReference type="SMART" id="SM00564">
    <property type="entry name" value="PQQ"/>
    <property type="match status" value="4"/>
</dbReference>
<dbReference type="Proteomes" id="UP000019151">
    <property type="component" value="Chromosome"/>
</dbReference>
<evidence type="ECO:0000256" key="2">
    <source>
        <dbReference type="ARBA" id="ARBA00008156"/>
    </source>
</evidence>
<protein>
    <submittedName>
        <fullName evidence="7">PQQ-dependent dehydrogenase, methanol/ethanol family</fullName>
    </submittedName>
</protein>
<name>W0RG77_9BACT</name>
<evidence type="ECO:0000256" key="3">
    <source>
        <dbReference type="ARBA" id="ARBA00022723"/>
    </source>
</evidence>
<dbReference type="RefSeq" id="WP_104022429.1">
    <property type="nucleotide sequence ID" value="NZ_CP007128.1"/>
</dbReference>
<feature type="domain" description="Pyrrolo-quinoline quinone repeat" evidence="6">
    <location>
        <begin position="51"/>
        <end position="377"/>
    </location>
</feature>
<sequence length="611" mass="66026">MIGITLVSVIPAACTRERERALTTREAKVPALPPASGPRASVTLEADDGQWTRPSKTYDGIRFSGLDQINTTNVKQLRPAWTFSTSVLRGHEEAPLIVNNTMYLVTPFPNILYALDLTQPGAPVKWQYEPKPESAAQGVACCDVVNRGPAYDNGRIYYNTLDNHVVAVDANTGKEVWKTRVGDINMGETMTMAPLVVKGKVLVGNSGGEMGVRGWLKALDAGSGKVLWTAYTTGPDADVLIGPRFKPFYADHKGKDLGVSTWPGTTWKIGGGSVWGWLTYDPAANLVYYGAANPGPWNPGQRPGDNKWTSTIFARDPDTGEAVWAYQMSPHDLHDYDGVNESLLIDVPWKGTVRHALLHPDRNGYVYLMDRLTGEVLSAEPFVHITTTKGVDLKSGRLQYIEGMDAGIGKVTRDMCPAPPGGKDWQPSSFSPRTGLAYIPHQNLCYDAEGLEANYIAGTPYVGMNVKMKAGPGDPANHRGELTAWDPVNMRPAWKITESFPVWSGTLVTAGDVVFYGTMDGWFKAVDARNGQQLWQFKVSSGIIGQPVAYRGPDGKQYVAVVAGVGGWSGAIVAGGLDARDSTAALGFVAAMADLPQKTTKGGTLYVFSLP</sequence>
<dbReference type="PANTHER" id="PTHR32303:SF4">
    <property type="entry name" value="QUINOPROTEIN GLUCOSE DEHYDROGENASE"/>
    <property type="match status" value="1"/>
</dbReference>
<gene>
    <name evidence="7" type="ORF">J421_1793</name>
</gene>
<accession>W0RG77</accession>
<evidence type="ECO:0000256" key="4">
    <source>
        <dbReference type="ARBA" id="ARBA00023002"/>
    </source>
</evidence>
<dbReference type="GO" id="GO:0005509">
    <property type="term" value="F:calcium ion binding"/>
    <property type="evidence" value="ECO:0007669"/>
    <property type="project" value="InterPro"/>
</dbReference>
<dbReference type="HOGENOM" id="CLU_018478_0_0_0"/>
<dbReference type="EMBL" id="CP007128">
    <property type="protein sequence ID" value="AHG89330.1"/>
    <property type="molecule type" value="Genomic_DNA"/>
</dbReference>
<dbReference type="InterPro" id="IPR018391">
    <property type="entry name" value="PQQ_b-propeller_rpt"/>
</dbReference>
<dbReference type="CDD" id="cd10278">
    <property type="entry name" value="PQQ_MDH"/>
    <property type="match status" value="1"/>
</dbReference>
<feature type="domain" description="Pyrrolo-quinoline quinone repeat" evidence="6">
    <location>
        <begin position="486"/>
        <end position="559"/>
    </location>
</feature>
<keyword evidence="4" id="KW-0560">Oxidoreductase</keyword>
<dbReference type="KEGG" id="gba:J421_1793"/>
<evidence type="ECO:0000313" key="7">
    <source>
        <dbReference type="EMBL" id="AHG89330.1"/>
    </source>
</evidence>
<dbReference type="InterPro" id="IPR011047">
    <property type="entry name" value="Quinoprotein_ADH-like_sf"/>
</dbReference>
<dbReference type="AlphaFoldDB" id="W0RG77"/>
<dbReference type="Gene3D" id="2.140.10.10">
    <property type="entry name" value="Quinoprotein alcohol dehydrogenase-like superfamily"/>
    <property type="match status" value="1"/>
</dbReference>
<feature type="region of interest" description="Disordered" evidence="5">
    <location>
        <begin position="22"/>
        <end position="42"/>
    </location>
</feature>
<evidence type="ECO:0000313" key="8">
    <source>
        <dbReference type="Proteomes" id="UP000019151"/>
    </source>
</evidence>
<dbReference type="OrthoDB" id="9794322at2"/>
<dbReference type="SUPFAM" id="SSF50998">
    <property type="entry name" value="Quinoprotein alcohol dehydrogenase-like"/>
    <property type="match status" value="1"/>
</dbReference>
<proteinExistence type="inferred from homology"/>
<dbReference type="eggNOG" id="COG4993">
    <property type="taxonomic scope" value="Bacteria"/>
</dbReference>
<organism evidence="7 8">
    <name type="scientific">Gemmatirosa kalamazoonensis</name>
    <dbReference type="NCBI Taxonomy" id="861299"/>
    <lineage>
        <taxon>Bacteria</taxon>
        <taxon>Pseudomonadati</taxon>
        <taxon>Gemmatimonadota</taxon>
        <taxon>Gemmatimonadia</taxon>
        <taxon>Gemmatimonadales</taxon>
        <taxon>Gemmatimonadaceae</taxon>
        <taxon>Gemmatirosa</taxon>
    </lineage>
</organism>
<dbReference type="PANTHER" id="PTHR32303">
    <property type="entry name" value="QUINOPROTEIN ALCOHOL DEHYDROGENASE (CYTOCHROME C)"/>
    <property type="match status" value="1"/>
</dbReference>